<evidence type="ECO:0000256" key="1">
    <source>
        <dbReference type="ARBA" id="ARBA00000073"/>
    </source>
</evidence>
<keyword evidence="5" id="KW-0694">RNA-binding</keyword>
<dbReference type="InterPro" id="IPR020103">
    <property type="entry name" value="PsdUridine_synth_cat_dom_sf"/>
</dbReference>
<comment type="catalytic activity">
    <reaction evidence="1 6">
        <text>a uridine in RNA = a pseudouridine in RNA</text>
        <dbReference type="Rhea" id="RHEA:48348"/>
        <dbReference type="Rhea" id="RHEA-COMP:12068"/>
        <dbReference type="Rhea" id="RHEA-COMP:12069"/>
        <dbReference type="ChEBI" id="CHEBI:65314"/>
        <dbReference type="ChEBI" id="CHEBI:65315"/>
    </reaction>
</comment>
<feature type="domain" description="Pseudouridine synthase RsuA/RluA-like" evidence="7">
    <location>
        <begin position="92"/>
        <end position="243"/>
    </location>
</feature>
<dbReference type="SUPFAM" id="SSF55120">
    <property type="entry name" value="Pseudouridine synthase"/>
    <property type="match status" value="1"/>
</dbReference>
<evidence type="ECO:0000256" key="5">
    <source>
        <dbReference type="PROSITE-ProRule" id="PRU00182"/>
    </source>
</evidence>
<evidence type="ECO:0000256" key="2">
    <source>
        <dbReference type="ARBA" id="ARBA00010876"/>
    </source>
</evidence>
<evidence type="ECO:0000256" key="3">
    <source>
        <dbReference type="ARBA" id="ARBA00023235"/>
    </source>
</evidence>
<dbReference type="InterPro" id="IPR036986">
    <property type="entry name" value="S4_RNA-bd_sf"/>
</dbReference>
<dbReference type="Gene3D" id="3.30.2350.10">
    <property type="entry name" value="Pseudouridine synthase"/>
    <property type="match status" value="1"/>
</dbReference>
<dbReference type="PANTHER" id="PTHR21600">
    <property type="entry name" value="MITOCHONDRIAL RNA PSEUDOURIDINE SYNTHASE"/>
    <property type="match status" value="1"/>
</dbReference>
<dbReference type="EMBL" id="FORR01000010">
    <property type="protein sequence ID" value="SFJ46127.1"/>
    <property type="molecule type" value="Genomic_DNA"/>
</dbReference>
<sequence length="307" mass="35704">MGESQPTFFYQVEEKENGKMLRQVLESRFRFSKRMMRKLKAHQLVTVNGEVIYLTSRVKTGDQIVVRMMEEELPEHIEPQPVDFRIVYEDEDIVVVDKPPGLVVHPTRGHPDHTLANGLFYHWQQQGQTHKMRPVTRLDKDTSGLMVVAKHAYAHAFLAEQMAKKRYQRMYLAVVHGQMEQDTGTVEAPIGLHPEVATARRVDFEDGDPAITHYQVVQRYSNATLVRLQLETGRTHQIRVHLSWLGYPIIGDSLYGTGNDMHLVSRQALHATYLRLYHPRLQEWKEWDSPLPEDIQDCIRKLQAMME</sequence>
<evidence type="ECO:0000313" key="9">
    <source>
        <dbReference type="Proteomes" id="UP000199545"/>
    </source>
</evidence>
<dbReference type="GO" id="GO:0003723">
    <property type="term" value="F:RNA binding"/>
    <property type="evidence" value="ECO:0007669"/>
    <property type="project" value="UniProtKB-KW"/>
</dbReference>
<dbReference type="OrthoDB" id="9773999at2"/>
<dbReference type="GO" id="GO:0140098">
    <property type="term" value="F:catalytic activity, acting on RNA"/>
    <property type="evidence" value="ECO:0007669"/>
    <property type="project" value="UniProtKB-ARBA"/>
</dbReference>
<gene>
    <name evidence="8" type="ORF">SAMN05421852_11046</name>
</gene>
<comment type="function">
    <text evidence="6">Responsible for synthesis of pseudouridine from uracil.</text>
</comment>
<organism evidence="8 9">
    <name type="scientific">Thermoflavimicrobium dichotomicum</name>
    <dbReference type="NCBI Taxonomy" id="46223"/>
    <lineage>
        <taxon>Bacteria</taxon>
        <taxon>Bacillati</taxon>
        <taxon>Bacillota</taxon>
        <taxon>Bacilli</taxon>
        <taxon>Bacillales</taxon>
        <taxon>Thermoactinomycetaceae</taxon>
        <taxon>Thermoflavimicrobium</taxon>
    </lineage>
</organism>
<dbReference type="GO" id="GO:0000455">
    <property type="term" value="P:enzyme-directed rRNA pseudouridine synthesis"/>
    <property type="evidence" value="ECO:0007669"/>
    <property type="project" value="TreeGrafter"/>
</dbReference>
<keyword evidence="9" id="KW-1185">Reference proteome</keyword>
<reference evidence="8 9" key="1">
    <citation type="submission" date="2016-10" db="EMBL/GenBank/DDBJ databases">
        <authorList>
            <person name="de Groot N.N."/>
        </authorList>
    </citation>
    <scope>NUCLEOTIDE SEQUENCE [LARGE SCALE GENOMIC DNA]</scope>
    <source>
        <strain evidence="8 9">DSM 44778</strain>
    </source>
</reference>
<dbReference type="FunFam" id="3.30.2350.10:FF:000005">
    <property type="entry name" value="Pseudouridine synthase"/>
    <property type="match status" value="1"/>
</dbReference>
<evidence type="ECO:0000313" key="8">
    <source>
        <dbReference type="EMBL" id="SFJ46127.1"/>
    </source>
</evidence>
<dbReference type="RefSeq" id="WP_093230320.1">
    <property type="nucleotide sequence ID" value="NZ_FORR01000010.1"/>
</dbReference>
<name>A0A1I3RLK1_9BACL</name>
<dbReference type="PANTHER" id="PTHR21600:SF44">
    <property type="entry name" value="RIBOSOMAL LARGE SUBUNIT PSEUDOURIDINE SYNTHASE D"/>
    <property type="match status" value="1"/>
</dbReference>
<dbReference type="STRING" id="46223.SAMN05421852_11046"/>
<evidence type="ECO:0000256" key="4">
    <source>
        <dbReference type="PIRSR" id="PIRSR606225-1"/>
    </source>
</evidence>
<dbReference type="Proteomes" id="UP000199545">
    <property type="component" value="Unassembled WGS sequence"/>
</dbReference>
<accession>A0A1I3RLK1</accession>
<dbReference type="InterPro" id="IPR006145">
    <property type="entry name" value="PsdUridine_synth_RsuA/RluA"/>
</dbReference>
<protein>
    <recommendedName>
        <fullName evidence="6">Pseudouridine synthase</fullName>
        <ecNumber evidence="6">5.4.99.-</ecNumber>
    </recommendedName>
</protein>
<evidence type="ECO:0000259" key="7">
    <source>
        <dbReference type="Pfam" id="PF00849"/>
    </source>
</evidence>
<dbReference type="CDD" id="cd02869">
    <property type="entry name" value="PseudoU_synth_RluA_like"/>
    <property type="match status" value="1"/>
</dbReference>
<dbReference type="NCBIfam" id="TIGR00005">
    <property type="entry name" value="rluA_subfam"/>
    <property type="match status" value="1"/>
</dbReference>
<dbReference type="PROSITE" id="PS50889">
    <property type="entry name" value="S4"/>
    <property type="match status" value="1"/>
</dbReference>
<dbReference type="Gene3D" id="3.10.290.10">
    <property type="entry name" value="RNA-binding S4 domain"/>
    <property type="match status" value="1"/>
</dbReference>
<dbReference type="EC" id="5.4.99.-" evidence="6"/>
<proteinExistence type="inferred from homology"/>
<comment type="similarity">
    <text evidence="2 6">Belongs to the pseudouridine synthase RluA family.</text>
</comment>
<dbReference type="AlphaFoldDB" id="A0A1I3RLK1"/>
<dbReference type="CDD" id="cd00165">
    <property type="entry name" value="S4"/>
    <property type="match status" value="1"/>
</dbReference>
<dbReference type="Pfam" id="PF00849">
    <property type="entry name" value="PseudoU_synth_2"/>
    <property type="match status" value="1"/>
</dbReference>
<dbReference type="GO" id="GO:0009982">
    <property type="term" value="F:pseudouridine synthase activity"/>
    <property type="evidence" value="ECO:0007669"/>
    <property type="project" value="InterPro"/>
</dbReference>
<dbReference type="PROSITE" id="PS01129">
    <property type="entry name" value="PSI_RLU"/>
    <property type="match status" value="1"/>
</dbReference>
<keyword evidence="3 6" id="KW-0413">Isomerase</keyword>
<dbReference type="InterPro" id="IPR006225">
    <property type="entry name" value="PsdUridine_synth_RluC/D"/>
</dbReference>
<dbReference type="InterPro" id="IPR006224">
    <property type="entry name" value="PsdUridine_synth_RluA-like_CS"/>
</dbReference>
<feature type="active site" evidence="4">
    <location>
        <position position="139"/>
    </location>
</feature>
<dbReference type="InterPro" id="IPR050188">
    <property type="entry name" value="RluA_PseudoU_synthase"/>
</dbReference>
<evidence type="ECO:0000256" key="6">
    <source>
        <dbReference type="RuleBase" id="RU362028"/>
    </source>
</evidence>